<accession>A0AAP0J4Y6</accession>
<feature type="compositionally biased region" description="Polar residues" evidence="1">
    <location>
        <begin position="106"/>
        <end position="115"/>
    </location>
</feature>
<evidence type="ECO:0000313" key="3">
    <source>
        <dbReference type="EMBL" id="KAK9126392.1"/>
    </source>
</evidence>
<dbReference type="AlphaFoldDB" id="A0AAP0J4Y6"/>
<dbReference type="Proteomes" id="UP001419268">
    <property type="component" value="Unassembled WGS sequence"/>
</dbReference>
<feature type="domain" description="BZIP" evidence="2">
    <location>
        <begin position="194"/>
        <end position="209"/>
    </location>
</feature>
<evidence type="ECO:0000313" key="4">
    <source>
        <dbReference type="Proteomes" id="UP001419268"/>
    </source>
</evidence>
<proteinExistence type="predicted"/>
<sequence>MAGDYHRVRETDLADSSRPSNQYQTPSYAVLQHGSITTSPNLINQQESSFDFGELGEAIIFDGLKSKGFYSGAGGPAATLEMFHSWPMKFHTIPRGSSKSGEESTDSGSALNNVASKADSHLEPESPISIKKGSRNQSLIDHNKQQLLLVEMPSATDTTGADLLQNQQHRPLEQRKGSTSTSISNKPLDAKTLRRLAQNREAARKSRLRKKVGLCTTAGIKQS</sequence>
<evidence type="ECO:0000259" key="2">
    <source>
        <dbReference type="PROSITE" id="PS00036"/>
    </source>
</evidence>
<comment type="caution">
    <text evidence="3">The sequence shown here is derived from an EMBL/GenBank/DDBJ whole genome shotgun (WGS) entry which is preliminary data.</text>
</comment>
<evidence type="ECO:0000256" key="1">
    <source>
        <dbReference type="SAM" id="MobiDB-lite"/>
    </source>
</evidence>
<feature type="region of interest" description="Disordered" evidence="1">
    <location>
        <begin position="167"/>
        <end position="190"/>
    </location>
</feature>
<dbReference type="InterPro" id="IPR004827">
    <property type="entry name" value="bZIP"/>
</dbReference>
<dbReference type="PANTHER" id="PTHR45693">
    <property type="entry name" value="TRANSCRIPTION FACTOR TGA9"/>
    <property type="match status" value="1"/>
</dbReference>
<dbReference type="PANTHER" id="PTHR45693:SF9">
    <property type="entry name" value="TRANSCRIPTION FACTOR TGA9"/>
    <property type="match status" value="1"/>
</dbReference>
<feature type="region of interest" description="Disordered" evidence="1">
    <location>
        <begin position="94"/>
        <end position="137"/>
    </location>
</feature>
<feature type="compositionally biased region" description="Basic and acidic residues" evidence="1">
    <location>
        <begin position="1"/>
        <end position="12"/>
    </location>
</feature>
<gene>
    <name evidence="3" type="ORF">Scep_015238</name>
</gene>
<keyword evidence="4" id="KW-1185">Reference proteome</keyword>
<organism evidence="3 4">
    <name type="scientific">Stephania cephalantha</name>
    <dbReference type="NCBI Taxonomy" id="152367"/>
    <lineage>
        <taxon>Eukaryota</taxon>
        <taxon>Viridiplantae</taxon>
        <taxon>Streptophyta</taxon>
        <taxon>Embryophyta</taxon>
        <taxon>Tracheophyta</taxon>
        <taxon>Spermatophyta</taxon>
        <taxon>Magnoliopsida</taxon>
        <taxon>Ranunculales</taxon>
        <taxon>Menispermaceae</taxon>
        <taxon>Menispermoideae</taxon>
        <taxon>Cissampelideae</taxon>
        <taxon>Stephania</taxon>
    </lineage>
</organism>
<feature type="region of interest" description="Disordered" evidence="1">
    <location>
        <begin position="1"/>
        <end position="23"/>
    </location>
</feature>
<dbReference type="GO" id="GO:0003700">
    <property type="term" value="F:DNA-binding transcription factor activity"/>
    <property type="evidence" value="ECO:0007669"/>
    <property type="project" value="InterPro"/>
</dbReference>
<name>A0AAP0J4Y6_9MAGN</name>
<reference evidence="3 4" key="1">
    <citation type="submission" date="2024-01" db="EMBL/GenBank/DDBJ databases">
        <title>Genome assemblies of Stephania.</title>
        <authorList>
            <person name="Yang L."/>
        </authorList>
    </citation>
    <scope>NUCLEOTIDE SEQUENCE [LARGE SCALE GENOMIC DNA]</scope>
    <source>
        <strain evidence="3">JXDWG</strain>
        <tissue evidence="3">Leaf</tissue>
    </source>
</reference>
<dbReference type="EMBL" id="JBBNAG010000006">
    <property type="protein sequence ID" value="KAK9126392.1"/>
    <property type="molecule type" value="Genomic_DNA"/>
</dbReference>
<dbReference type="PROSITE" id="PS00036">
    <property type="entry name" value="BZIP_BASIC"/>
    <property type="match status" value="1"/>
</dbReference>
<protein>
    <recommendedName>
        <fullName evidence="2">BZIP domain-containing protein</fullName>
    </recommendedName>
</protein>